<accession>A0ABW5MVT9</accession>
<keyword evidence="1 4" id="KW-0560">Oxidoreductase</keyword>
<dbReference type="RefSeq" id="WP_377766781.1">
    <property type="nucleotide sequence ID" value="NZ_JBHULB010000011.1"/>
</dbReference>
<dbReference type="GO" id="GO:0008113">
    <property type="term" value="F:peptide-methionine (S)-S-oxide reductase activity"/>
    <property type="evidence" value="ECO:0007669"/>
    <property type="project" value="UniProtKB-EC"/>
</dbReference>
<comment type="catalytic activity">
    <reaction evidence="2 4">
        <text>L-methionyl-[protein] + [thioredoxin]-disulfide + H2O = L-methionyl-(S)-S-oxide-[protein] + [thioredoxin]-dithiol</text>
        <dbReference type="Rhea" id="RHEA:14217"/>
        <dbReference type="Rhea" id="RHEA-COMP:10698"/>
        <dbReference type="Rhea" id="RHEA-COMP:10700"/>
        <dbReference type="Rhea" id="RHEA-COMP:12313"/>
        <dbReference type="Rhea" id="RHEA-COMP:12315"/>
        <dbReference type="ChEBI" id="CHEBI:15377"/>
        <dbReference type="ChEBI" id="CHEBI:16044"/>
        <dbReference type="ChEBI" id="CHEBI:29950"/>
        <dbReference type="ChEBI" id="CHEBI:44120"/>
        <dbReference type="ChEBI" id="CHEBI:50058"/>
        <dbReference type="EC" id="1.8.4.11"/>
    </reaction>
</comment>
<dbReference type="NCBIfam" id="TIGR00401">
    <property type="entry name" value="msrA"/>
    <property type="match status" value="1"/>
</dbReference>
<feature type="active site" evidence="4">
    <location>
        <position position="18"/>
    </location>
</feature>
<dbReference type="HAMAP" id="MF_01401">
    <property type="entry name" value="MsrA"/>
    <property type="match status" value="1"/>
</dbReference>
<comment type="function">
    <text evidence="4">Has an important function as a repair enzyme for proteins that have been inactivated by oxidation. Catalyzes the reversible oxidation-reduction of methionine sulfoxide in proteins to methionine.</text>
</comment>
<organism evidence="6 7">
    <name type="scientific">Croceitalea marina</name>
    <dbReference type="NCBI Taxonomy" id="1775166"/>
    <lineage>
        <taxon>Bacteria</taxon>
        <taxon>Pseudomonadati</taxon>
        <taxon>Bacteroidota</taxon>
        <taxon>Flavobacteriia</taxon>
        <taxon>Flavobacteriales</taxon>
        <taxon>Flavobacteriaceae</taxon>
        <taxon>Croceitalea</taxon>
    </lineage>
</organism>
<feature type="domain" description="Peptide methionine sulphoxide reductase MsrA" evidence="5">
    <location>
        <begin position="12"/>
        <end position="164"/>
    </location>
</feature>
<dbReference type="InterPro" id="IPR002569">
    <property type="entry name" value="Met_Sox_Rdtase_MsrA_dom"/>
</dbReference>
<protein>
    <recommendedName>
        <fullName evidence="4">Peptide methionine sulfoxide reductase MsrA</fullName>
        <shortName evidence="4">Protein-methionine-S-oxide reductase</shortName>
        <ecNumber evidence="4">1.8.4.11</ecNumber>
    </recommendedName>
    <alternativeName>
        <fullName evidence="4">Peptide-methionine (S)-S-oxide reductase</fullName>
        <shortName evidence="4">Peptide Met(O) reductase</shortName>
    </alternativeName>
</protein>
<dbReference type="InterPro" id="IPR036509">
    <property type="entry name" value="Met_Sox_Rdtase_MsrA_sf"/>
</dbReference>
<comment type="caution">
    <text evidence="6">The sequence shown here is derived from an EMBL/GenBank/DDBJ whole genome shotgun (WGS) entry which is preliminary data.</text>
</comment>
<evidence type="ECO:0000313" key="6">
    <source>
        <dbReference type="EMBL" id="MFD2587222.1"/>
    </source>
</evidence>
<evidence type="ECO:0000256" key="2">
    <source>
        <dbReference type="ARBA" id="ARBA00047806"/>
    </source>
</evidence>
<dbReference type="PANTHER" id="PTHR43774:SF1">
    <property type="entry name" value="PEPTIDE METHIONINE SULFOXIDE REDUCTASE MSRA 2"/>
    <property type="match status" value="1"/>
</dbReference>
<dbReference type="Proteomes" id="UP001597526">
    <property type="component" value="Unassembled WGS sequence"/>
</dbReference>
<dbReference type="Gene3D" id="3.30.1060.10">
    <property type="entry name" value="Peptide methionine sulphoxide reductase MsrA"/>
    <property type="match status" value="1"/>
</dbReference>
<dbReference type="EMBL" id="JBHULB010000011">
    <property type="protein sequence ID" value="MFD2587222.1"/>
    <property type="molecule type" value="Genomic_DNA"/>
</dbReference>
<comment type="catalytic activity">
    <reaction evidence="3 4">
        <text>[thioredoxin]-disulfide + L-methionine + H2O = L-methionine (S)-S-oxide + [thioredoxin]-dithiol</text>
        <dbReference type="Rhea" id="RHEA:19993"/>
        <dbReference type="Rhea" id="RHEA-COMP:10698"/>
        <dbReference type="Rhea" id="RHEA-COMP:10700"/>
        <dbReference type="ChEBI" id="CHEBI:15377"/>
        <dbReference type="ChEBI" id="CHEBI:29950"/>
        <dbReference type="ChEBI" id="CHEBI:50058"/>
        <dbReference type="ChEBI" id="CHEBI:57844"/>
        <dbReference type="ChEBI" id="CHEBI:58772"/>
        <dbReference type="EC" id="1.8.4.11"/>
    </reaction>
</comment>
<dbReference type="EC" id="1.8.4.11" evidence="4"/>
<evidence type="ECO:0000256" key="4">
    <source>
        <dbReference type="HAMAP-Rule" id="MF_01401"/>
    </source>
</evidence>
<sequence length="187" mass="21629">MSEQNTNRREVAIFANGCFWCTEAVFQRLKGVKEVVSGFTGGTIKNPAYREITTGRTGHAEAIKITFDSSEVTYDELLEIFFATHDPTTLNRQGYDIGTQYRSEIFYTTERQKQAAESFIALLEKENVFNSPIVTVVSEEKPFYNAEEEHQNYYNDNKNQRYCQVIINPKIDKLNKYYSNKLNTLKT</sequence>
<comment type="similarity">
    <text evidence="4">Belongs to the MsrA Met sulfoxide reductase family.</text>
</comment>
<evidence type="ECO:0000313" key="7">
    <source>
        <dbReference type="Proteomes" id="UP001597526"/>
    </source>
</evidence>
<gene>
    <name evidence="4 6" type="primary">msrA</name>
    <name evidence="6" type="ORF">ACFSQJ_09790</name>
</gene>
<dbReference type="PANTHER" id="PTHR43774">
    <property type="entry name" value="PEPTIDE METHIONINE SULFOXIDE REDUCTASE"/>
    <property type="match status" value="1"/>
</dbReference>
<evidence type="ECO:0000256" key="1">
    <source>
        <dbReference type="ARBA" id="ARBA00023002"/>
    </source>
</evidence>
<reference evidence="7" key="1">
    <citation type="journal article" date="2019" name="Int. J. Syst. Evol. Microbiol.">
        <title>The Global Catalogue of Microorganisms (GCM) 10K type strain sequencing project: providing services to taxonomists for standard genome sequencing and annotation.</title>
        <authorList>
            <consortium name="The Broad Institute Genomics Platform"/>
            <consortium name="The Broad Institute Genome Sequencing Center for Infectious Disease"/>
            <person name="Wu L."/>
            <person name="Ma J."/>
        </authorList>
    </citation>
    <scope>NUCLEOTIDE SEQUENCE [LARGE SCALE GENOMIC DNA]</scope>
    <source>
        <strain evidence="7">KCTC 52368</strain>
    </source>
</reference>
<name>A0ABW5MVT9_9FLAO</name>
<keyword evidence="7" id="KW-1185">Reference proteome</keyword>
<evidence type="ECO:0000256" key="3">
    <source>
        <dbReference type="ARBA" id="ARBA00048782"/>
    </source>
</evidence>
<evidence type="ECO:0000259" key="5">
    <source>
        <dbReference type="Pfam" id="PF01625"/>
    </source>
</evidence>
<dbReference type="SUPFAM" id="SSF55068">
    <property type="entry name" value="Peptide methionine sulfoxide reductase"/>
    <property type="match status" value="1"/>
</dbReference>
<proteinExistence type="inferred from homology"/>
<dbReference type="Pfam" id="PF01625">
    <property type="entry name" value="PMSR"/>
    <property type="match status" value="1"/>
</dbReference>